<keyword evidence="3 8" id="KW-0808">Transferase</keyword>
<dbReference type="EMBL" id="CP036433">
    <property type="protein sequence ID" value="QDU94771.1"/>
    <property type="molecule type" value="Genomic_DNA"/>
</dbReference>
<comment type="subunit">
    <text evidence="8">Homodimer.</text>
</comment>
<keyword evidence="5 8" id="KW-0418">Kinase</keyword>
<dbReference type="HAMAP" id="MF_01978">
    <property type="entry name" value="Phosphofructokinase_II_B2"/>
    <property type="match status" value="1"/>
</dbReference>
<feature type="binding site" evidence="8">
    <location>
        <position position="13"/>
    </location>
    <ligand>
        <name>diphosphate</name>
        <dbReference type="ChEBI" id="CHEBI:33019"/>
    </ligand>
</feature>
<evidence type="ECO:0000256" key="8">
    <source>
        <dbReference type="HAMAP-Rule" id="MF_01978"/>
    </source>
</evidence>
<dbReference type="EC" id="2.7.1.90" evidence="8"/>
<evidence type="ECO:0000256" key="2">
    <source>
        <dbReference type="ARBA" id="ARBA00003138"/>
    </source>
</evidence>
<dbReference type="Gene3D" id="3.40.50.450">
    <property type="match status" value="1"/>
</dbReference>
<feature type="binding site" evidence="8">
    <location>
        <begin position="183"/>
        <end position="185"/>
    </location>
    <ligand>
        <name>substrate</name>
    </ligand>
</feature>
<dbReference type="SUPFAM" id="SSF53784">
    <property type="entry name" value="Phosphofructokinase"/>
    <property type="match status" value="1"/>
</dbReference>
<comment type="similarity">
    <text evidence="8">Belongs to the phosphofructokinase type A (PFKA) family. PPi-dependent PFK group II subfamily. Clade 'B2' sub-subfamily.</text>
</comment>
<keyword evidence="8" id="KW-0963">Cytoplasm</keyword>
<feature type="active site" description="Proton acceptor" evidence="8">
    <location>
        <position position="138"/>
    </location>
</feature>
<protein>
    <recommendedName>
        <fullName evidence="8">Pyrophosphate--fructose 6-phosphate 1-phosphotransferase</fullName>
        <ecNumber evidence="8">2.7.1.90</ecNumber>
    </recommendedName>
    <alternativeName>
        <fullName evidence="8">6-phosphofructokinase, pyrophosphate dependent</fullName>
    </alternativeName>
    <alternativeName>
        <fullName evidence="8">PPi-dependent phosphofructokinase</fullName>
        <shortName evidence="8">PPi-PFK</shortName>
    </alternativeName>
    <alternativeName>
        <fullName evidence="8">Pyrophosphate-dependent 6-phosphofructose-1-kinase</fullName>
    </alternativeName>
</protein>
<keyword evidence="11" id="KW-1185">Reference proteome</keyword>
<dbReference type="InterPro" id="IPR050929">
    <property type="entry name" value="PFKA"/>
</dbReference>
<comment type="caution">
    <text evidence="8">Lacks conserved residue(s) required for the propagation of feature annotation.</text>
</comment>
<dbReference type="Proteomes" id="UP000317648">
    <property type="component" value="Chromosome"/>
</dbReference>
<dbReference type="PANTHER" id="PTHR45770">
    <property type="entry name" value="ATP-DEPENDENT 6-PHOSPHOFRUCTOKINASE 1"/>
    <property type="match status" value="1"/>
</dbReference>
<dbReference type="PIRSF" id="PIRSF036483">
    <property type="entry name" value="PFK_XF0274"/>
    <property type="match status" value="1"/>
</dbReference>
<feature type="binding site" evidence="8">
    <location>
        <position position="240"/>
    </location>
    <ligand>
        <name>substrate</name>
    </ligand>
</feature>
<dbReference type="GO" id="GO:0006002">
    <property type="term" value="P:fructose 6-phosphate metabolic process"/>
    <property type="evidence" value="ECO:0007669"/>
    <property type="project" value="InterPro"/>
</dbReference>
<sequence>MLKGNAIVGQSGGPTSVINASLAGVVEAAGKSKAIDRVFGMRFAIEGLLNDYLLDLSAEPADIWKKLKTTPSSALGSSRHKLTDDDFAPILKQLQKYDIRYFFMIGGNDTMDTIHRIVEHAGAAGHEMIGVGVSKTVDNDLHGTDHTPGYASAARYVALSVLQSGLLARDMQRVDQFAIFQTVGRSAGWLPAAAACAKRSAADAPHIILLPERPFDRAAFLAEVARCQKKYGFVSIVCGEGITNPDGSPVSASETTDKFSNVEFGAMGGTSAAMMLHKMISDEFGWRGEFQVTESLQMCAADRAVKLDIDEAYGCGKQAVKLAEQGTSGVMVTLTRESKRNEPYRSGFGQISLAEAANAERPMPDKFIRSDGMFVTKAFLEYAAPLVGDLPDYVNLTIKKASAKARS</sequence>
<feature type="binding site" evidence="8">
    <location>
        <position position="108"/>
    </location>
    <ligand>
        <name>Mg(2+)</name>
        <dbReference type="ChEBI" id="CHEBI:18420"/>
        <note>catalytic</note>
    </ligand>
</feature>
<feature type="domain" description="Phosphofructokinase" evidence="9">
    <location>
        <begin position="7"/>
        <end position="286"/>
    </location>
</feature>
<evidence type="ECO:0000256" key="6">
    <source>
        <dbReference type="ARBA" id="ARBA00022842"/>
    </source>
</evidence>
<keyword evidence="4 8" id="KW-0479">Metal-binding</keyword>
<keyword evidence="6 8" id="KW-0460">Magnesium</keyword>
<evidence type="ECO:0000256" key="4">
    <source>
        <dbReference type="ARBA" id="ARBA00022723"/>
    </source>
</evidence>
<gene>
    <name evidence="8 10" type="primary">pfp</name>
    <name evidence="10" type="ORF">Pla8534_25780</name>
</gene>
<dbReference type="UniPathway" id="UPA00109">
    <property type="reaction ID" value="UER00182"/>
</dbReference>
<dbReference type="GO" id="GO:0046872">
    <property type="term" value="F:metal ion binding"/>
    <property type="evidence" value="ECO:0007669"/>
    <property type="project" value="UniProtKB-KW"/>
</dbReference>
<evidence type="ECO:0000256" key="5">
    <source>
        <dbReference type="ARBA" id="ARBA00022777"/>
    </source>
</evidence>
<accession>A0A518DSF8</accession>
<evidence type="ECO:0000313" key="10">
    <source>
        <dbReference type="EMBL" id="QDU94771.1"/>
    </source>
</evidence>
<dbReference type="PRINTS" id="PR00476">
    <property type="entry name" value="PHFRCTKINASE"/>
</dbReference>
<dbReference type="InterPro" id="IPR011404">
    <property type="entry name" value="PPi-PFK"/>
</dbReference>
<comment type="catalytic activity">
    <reaction evidence="7 8">
        <text>beta-D-fructose 6-phosphate + diphosphate = beta-D-fructose 1,6-bisphosphate + phosphate + H(+)</text>
        <dbReference type="Rhea" id="RHEA:13613"/>
        <dbReference type="ChEBI" id="CHEBI:15378"/>
        <dbReference type="ChEBI" id="CHEBI:32966"/>
        <dbReference type="ChEBI" id="CHEBI:33019"/>
        <dbReference type="ChEBI" id="CHEBI:43474"/>
        <dbReference type="ChEBI" id="CHEBI:57634"/>
        <dbReference type="EC" id="2.7.1.90"/>
    </reaction>
</comment>
<comment type="cofactor">
    <cofactor evidence="1 8">
        <name>Mg(2+)</name>
        <dbReference type="ChEBI" id="CHEBI:18420"/>
    </cofactor>
</comment>
<dbReference type="GO" id="GO:0047334">
    <property type="term" value="F:diphosphate-fructose-6-phosphate 1-phosphotransferase activity"/>
    <property type="evidence" value="ECO:0007669"/>
    <property type="project" value="UniProtKB-EC"/>
</dbReference>
<keyword evidence="8" id="KW-0324">Glycolysis</keyword>
<evidence type="ECO:0000256" key="3">
    <source>
        <dbReference type="ARBA" id="ARBA00022679"/>
    </source>
</evidence>
<proteinExistence type="inferred from homology"/>
<dbReference type="KEGG" id="lcre:Pla8534_25780"/>
<dbReference type="InterPro" id="IPR000023">
    <property type="entry name" value="Phosphofructokinase_dom"/>
</dbReference>
<dbReference type="NCBIfam" id="NF010675">
    <property type="entry name" value="PRK14072.1"/>
    <property type="match status" value="1"/>
</dbReference>
<dbReference type="RefSeq" id="WP_197443235.1">
    <property type="nucleotide sequence ID" value="NZ_CP036433.1"/>
</dbReference>
<reference evidence="10 11" key="1">
    <citation type="submission" date="2019-02" db="EMBL/GenBank/DDBJ databases">
        <title>Deep-cultivation of Planctomycetes and their phenomic and genomic characterization uncovers novel biology.</title>
        <authorList>
            <person name="Wiegand S."/>
            <person name="Jogler M."/>
            <person name="Boedeker C."/>
            <person name="Pinto D."/>
            <person name="Vollmers J."/>
            <person name="Rivas-Marin E."/>
            <person name="Kohn T."/>
            <person name="Peeters S.H."/>
            <person name="Heuer A."/>
            <person name="Rast P."/>
            <person name="Oberbeckmann S."/>
            <person name="Bunk B."/>
            <person name="Jeske O."/>
            <person name="Meyerdierks A."/>
            <person name="Storesund J.E."/>
            <person name="Kallscheuer N."/>
            <person name="Luecker S."/>
            <person name="Lage O.M."/>
            <person name="Pohl T."/>
            <person name="Merkel B.J."/>
            <person name="Hornburger P."/>
            <person name="Mueller R.-W."/>
            <person name="Bruemmer F."/>
            <person name="Labrenz M."/>
            <person name="Spormann A.M."/>
            <person name="Op den Camp H."/>
            <person name="Overmann J."/>
            <person name="Amann R."/>
            <person name="Jetten M.S.M."/>
            <person name="Mascher T."/>
            <person name="Medema M.H."/>
            <person name="Devos D.P."/>
            <person name="Kaster A.-K."/>
            <person name="Ovreas L."/>
            <person name="Rohde M."/>
            <person name="Galperin M.Y."/>
            <person name="Jogler C."/>
        </authorList>
    </citation>
    <scope>NUCLEOTIDE SEQUENCE [LARGE SCALE GENOMIC DNA]</scope>
    <source>
        <strain evidence="10 11">Pla85_3_4</strain>
    </source>
</reference>
<dbReference type="InterPro" id="IPR035966">
    <property type="entry name" value="PKF_sf"/>
</dbReference>
<evidence type="ECO:0000313" key="11">
    <source>
        <dbReference type="Proteomes" id="UP000317648"/>
    </source>
</evidence>
<comment type="subcellular location">
    <subcellularLocation>
        <location evidence="8">Cytoplasm</location>
    </subcellularLocation>
</comment>
<organism evidence="10 11">
    <name type="scientific">Lignipirellula cremea</name>
    <dbReference type="NCBI Taxonomy" id="2528010"/>
    <lineage>
        <taxon>Bacteria</taxon>
        <taxon>Pseudomonadati</taxon>
        <taxon>Planctomycetota</taxon>
        <taxon>Planctomycetia</taxon>
        <taxon>Pirellulales</taxon>
        <taxon>Pirellulaceae</taxon>
        <taxon>Lignipirellula</taxon>
    </lineage>
</organism>
<dbReference type="GO" id="GO:0005737">
    <property type="term" value="C:cytoplasm"/>
    <property type="evidence" value="ECO:0007669"/>
    <property type="project" value="UniProtKB-SubCell"/>
</dbReference>
<feature type="site" description="Important for catalytic activity and substrate specificity; stabilizes the transition state when the phosphoryl donor is PPi; prevents ATP from binding by mimicking the alpha-phosphate group of ATP" evidence="8">
    <location>
        <position position="109"/>
    </location>
</feature>
<comment type="function">
    <text evidence="2 8">Catalyzes the phosphorylation of D-fructose 6-phosphate, the first committing step of glycolysis. Uses inorganic phosphate (PPi) as phosphoryl donor instead of ATP like common ATP-dependent phosphofructokinases (ATP-PFKs), which renders the reaction reversible, and can thus function both in glycolysis and gluconeogenesis. Consistently, PPi-PFK can replace the enzymes of both the forward (ATP-PFK) and reverse (fructose-bisphosphatase (FBPase)) reactions.</text>
</comment>
<comment type="activity regulation">
    <text evidence="8">Non-allosteric.</text>
</comment>
<dbReference type="InterPro" id="IPR022953">
    <property type="entry name" value="ATP_PFK"/>
</dbReference>
<dbReference type="Pfam" id="PF00365">
    <property type="entry name" value="PFK"/>
    <property type="match status" value="1"/>
</dbReference>
<dbReference type="GO" id="GO:0003872">
    <property type="term" value="F:6-phosphofructokinase activity"/>
    <property type="evidence" value="ECO:0007669"/>
    <property type="project" value="UniProtKB-UniRule"/>
</dbReference>
<evidence type="ECO:0000256" key="1">
    <source>
        <dbReference type="ARBA" id="ARBA00001946"/>
    </source>
</evidence>
<name>A0A518DSF8_9BACT</name>
<dbReference type="Gene3D" id="3.40.50.460">
    <property type="entry name" value="Phosphofructokinase domain"/>
    <property type="match status" value="1"/>
</dbReference>
<evidence type="ECO:0000256" key="7">
    <source>
        <dbReference type="ARBA" id="ARBA00048072"/>
    </source>
</evidence>
<evidence type="ECO:0000259" key="9">
    <source>
        <dbReference type="Pfam" id="PF00365"/>
    </source>
</evidence>
<feature type="site" description="Important for catalytic activity; stabilizes the transition state when the phosphoryl donor is PPi" evidence="8">
    <location>
        <position position="135"/>
    </location>
</feature>
<feature type="binding site" evidence="8">
    <location>
        <begin position="136"/>
        <end position="138"/>
    </location>
    <ligand>
        <name>substrate</name>
    </ligand>
</feature>
<comment type="pathway">
    <text evidence="8">Carbohydrate degradation; glycolysis; D-glyceraldehyde 3-phosphate and glycerone phosphate from D-glucose: step 3/4.</text>
</comment>
<dbReference type="AlphaFoldDB" id="A0A518DSF8"/>